<dbReference type="SUPFAM" id="SSF52540">
    <property type="entry name" value="P-loop containing nucleoside triphosphate hydrolases"/>
    <property type="match status" value="1"/>
</dbReference>
<dbReference type="Pfam" id="PF23598">
    <property type="entry name" value="LRR_14"/>
    <property type="match status" value="1"/>
</dbReference>
<keyword evidence="5" id="KW-0067">ATP-binding</keyword>
<dbReference type="InterPro" id="IPR002182">
    <property type="entry name" value="NB-ARC"/>
</dbReference>
<reference evidence="13" key="1">
    <citation type="submission" date="2025-08" db="UniProtKB">
        <authorList>
            <consortium name="RefSeq"/>
        </authorList>
    </citation>
    <scope>IDENTIFICATION</scope>
    <source>
        <tissue evidence="13">Seedling</tissue>
    </source>
</reference>
<dbReference type="InterPro" id="IPR003591">
    <property type="entry name" value="Leu-rich_rpt_typical-subtyp"/>
</dbReference>
<dbReference type="Proteomes" id="UP001652623">
    <property type="component" value="Chromosome 3"/>
</dbReference>
<dbReference type="Pfam" id="PF00931">
    <property type="entry name" value="NB-ARC"/>
    <property type="match status" value="1"/>
</dbReference>
<evidence type="ECO:0000259" key="8">
    <source>
        <dbReference type="Pfam" id="PF18052"/>
    </source>
</evidence>
<feature type="domain" description="R13L1/DRL21-like LRR repeat region" evidence="11">
    <location>
        <begin position="867"/>
        <end position="986"/>
    </location>
</feature>
<feature type="domain" description="Disease resistance N-terminal" evidence="8">
    <location>
        <begin position="62"/>
        <end position="134"/>
    </location>
</feature>
<sequence length="1316" mass="149647">MFTCKKRNPDSLCDINLILIRDLLLLPLFIFLSFKSLWKHQRKPAMATEPLVGPFLSLLSSIEKLFDWLSCREVVEFVREMKLENEFNKLEMILSSVHGLVYDAETKQMGDEVVKQWLQDVNNTVNTAEDLLFQIYLECQFEAAAAPEFAGSITSSVPFLRSPHQILLTNLRGLQILQTNLRTSDSEERQEDPLGKRKLNEIQGIHVNRRVRPLKQTSGGPIRKRKLQEIQDDKQKIHGIKQPIHYDLVIQQILKRLEFSVTQKDALGLREGVEVKTTTTLSETTKTMELEEEEESYNIYGRDADREVIIKSLLSDEDEEEEEGGNKICVIPIAGISGIGKTTLAQLVYTDIDNKKRFDVKTWITVSNEYDDDVFTLSKIIYERVTGSKNCCIRDTDQILLELKEFLQGKKILVVLDSVGNLNSQSWYDLKSSFESAASGSKIVVTTNNEHIASMLGTVTTHWLQLLSEKDCWQLFSNHAFNNVEASAYLNLEGIGRQIVKKCEGLPLAIKSLAGLLRTESNTTTWINVLKSKRWNLPRKNCNVLGALWLSYYYLPPHLKRCFAYCSIFPKGYQFRKEKLILLWMAEDLLLPQNGKTLEEVGEEYFVDLTSRSFFCKSKFYGFTMHDLVHDLAQLVSGEYCLRFEDYNSKIRLWKVRHLSWIGNKRHSIQRLVDVSKTKVLCTLVRVDGWSGLNNEFLIHPEGLQNFRYLRVLSLYRVDAVTELLDSIGKLNLLRYLDLSWTEINEIPNTICGLYNLQTLLLQHCCNLSHLPDSIGNMKHLRHLDLSNTQVEEIPDALCNLHNLHTLLLGSCKKLTYLPTGVERLINLQRLDISDTSLREVPPQISNVRFLEITSDFVVGTNSGSSIEALGELQDMCDNLSIRSLQKVRNVEDDLEDKKCITDLYLEWEGDTIDSQKALEVLNRLQTLMDLEQLSIINYGGISFLGWVGEHSFSHLVYMWLSKCRNCCNLPPLGQLPSLKSLSIDGFDMVESIGNEFYISGSSTVSKPFKSLEKLSFKFMPRLKEWSFLEGEVFSPLKQLDLVDCPSLTLDAACLPDSLPSLKYLCISKCQLQVMASLLSCQLPLLGSLYTGYCPELESFPERRLPTNIHTIEICGCENLKSFLEEGWPSNLKSLSIGSCGKLFASPMQWNLQTVTSLTSLDFSCIDEVVDSFPEGAQLPTSLTSLTLCRLHNLKSLNGKAFQQLTSLEELSISYCPQLRCMPEEWLPATLSSLHLSCLDNLQTLSGMAFGQVASLENLSISYCPQLLCIPEEGLPASLSQLTIECCRFLNPRCQREIGEDWPMIAHIPSIYIIQY</sequence>
<protein>
    <submittedName>
        <fullName evidence="13">Disease resistance RPP13-like protein 1</fullName>
    </submittedName>
</protein>
<dbReference type="InterPro" id="IPR001611">
    <property type="entry name" value="Leu-rich_rpt"/>
</dbReference>
<dbReference type="InterPro" id="IPR058922">
    <property type="entry name" value="WHD_DRP"/>
</dbReference>
<evidence type="ECO:0000259" key="10">
    <source>
        <dbReference type="Pfam" id="PF23598"/>
    </source>
</evidence>
<keyword evidence="1" id="KW-0433">Leucine-rich repeat</keyword>
<feature type="domain" description="NB-ARC" evidence="7">
    <location>
        <begin position="324"/>
        <end position="483"/>
    </location>
</feature>
<keyword evidence="6" id="KW-0812">Transmembrane</keyword>
<dbReference type="Pfam" id="PF25019">
    <property type="entry name" value="LRR_R13L1-DRL21"/>
    <property type="match status" value="1"/>
</dbReference>
<keyword evidence="4" id="KW-0611">Plant defense</keyword>
<accession>A0A6P3YYI7</accession>
<evidence type="ECO:0000256" key="3">
    <source>
        <dbReference type="ARBA" id="ARBA00022741"/>
    </source>
</evidence>
<evidence type="ECO:0000256" key="2">
    <source>
        <dbReference type="ARBA" id="ARBA00022737"/>
    </source>
</evidence>
<evidence type="ECO:0000259" key="7">
    <source>
        <dbReference type="Pfam" id="PF00931"/>
    </source>
</evidence>
<dbReference type="Gene3D" id="1.10.10.10">
    <property type="entry name" value="Winged helix-like DNA-binding domain superfamily/Winged helix DNA-binding domain"/>
    <property type="match status" value="1"/>
</dbReference>
<dbReference type="SMART" id="SM00369">
    <property type="entry name" value="LRR_TYP"/>
    <property type="match status" value="4"/>
</dbReference>
<evidence type="ECO:0000313" key="13">
    <source>
        <dbReference type="RefSeq" id="XP_015869111.2"/>
    </source>
</evidence>
<dbReference type="GeneID" id="107406495"/>
<evidence type="ECO:0000256" key="1">
    <source>
        <dbReference type="ARBA" id="ARBA00022614"/>
    </source>
</evidence>
<evidence type="ECO:0000313" key="12">
    <source>
        <dbReference type="Proteomes" id="UP001652623"/>
    </source>
</evidence>
<feature type="transmembrane region" description="Helical" evidence="6">
    <location>
        <begin position="12"/>
        <end position="34"/>
    </location>
</feature>
<dbReference type="PANTHER" id="PTHR36766:SF51">
    <property type="entry name" value="DISEASE RESISTANCE RPP13-LIKE PROTEIN 1"/>
    <property type="match status" value="1"/>
</dbReference>
<keyword evidence="12" id="KW-1185">Reference proteome</keyword>
<dbReference type="InterPro" id="IPR027417">
    <property type="entry name" value="P-loop_NTPase"/>
</dbReference>
<proteinExistence type="predicted"/>
<evidence type="ECO:0000256" key="6">
    <source>
        <dbReference type="SAM" id="Phobius"/>
    </source>
</evidence>
<evidence type="ECO:0000256" key="5">
    <source>
        <dbReference type="ARBA" id="ARBA00022840"/>
    </source>
</evidence>
<dbReference type="Pfam" id="PF00560">
    <property type="entry name" value="LRR_1"/>
    <property type="match status" value="1"/>
</dbReference>
<name>A0A6P3YYI7_ZIZJJ</name>
<dbReference type="Gene3D" id="1.10.8.430">
    <property type="entry name" value="Helical domain of apoptotic protease-activating factors"/>
    <property type="match status" value="1"/>
</dbReference>
<dbReference type="Gene3D" id="1.20.5.4130">
    <property type="match status" value="1"/>
</dbReference>
<dbReference type="Gene3D" id="3.40.50.300">
    <property type="entry name" value="P-loop containing nucleotide triphosphate hydrolases"/>
    <property type="match status" value="1"/>
</dbReference>
<dbReference type="InterPro" id="IPR032675">
    <property type="entry name" value="LRR_dom_sf"/>
</dbReference>
<keyword evidence="6" id="KW-1133">Transmembrane helix</keyword>
<feature type="domain" description="Disease resistance protein winged helix" evidence="9">
    <location>
        <begin position="568"/>
        <end position="633"/>
    </location>
</feature>
<gene>
    <name evidence="13" type="primary">LOC107406495</name>
</gene>
<dbReference type="PRINTS" id="PR00364">
    <property type="entry name" value="DISEASERSIST"/>
</dbReference>
<dbReference type="RefSeq" id="XP_015869111.2">
    <property type="nucleotide sequence ID" value="XM_016013625.4"/>
</dbReference>
<dbReference type="Gene3D" id="3.80.10.10">
    <property type="entry name" value="Ribonuclease Inhibitor"/>
    <property type="match status" value="5"/>
</dbReference>
<dbReference type="PANTHER" id="PTHR36766">
    <property type="entry name" value="PLANT BROAD-SPECTRUM MILDEW RESISTANCE PROTEIN RPW8"/>
    <property type="match status" value="1"/>
</dbReference>
<evidence type="ECO:0000259" key="9">
    <source>
        <dbReference type="Pfam" id="PF23559"/>
    </source>
</evidence>
<dbReference type="InterPro" id="IPR042197">
    <property type="entry name" value="Apaf_helical"/>
</dbReference>
<dbReference type="InterPro" id="IPR055414">
    <property type="entry name" value="LRR_R13L4/SHOC2-like"/>
</dbReference>
<dbReference type="InterPro" id="IPR056789">
    <property type="entry name" value="LRR_R13L1-DRL21"/>
</dbReference>
<keyword evidence="2" id="KW-0677">Repeat</keyword>
<dbReference type="Pfam" id="PF23559">
    <property type="entry name" value="WHD_DRP"/>
    <property type="match status" value="1"/>
</dbReference>
<organism evidence="12 13">
    <name type="scientific">Ziziphus jujuba</name>
    <name type="common">Chinese jujube</name>
    <name type="synonym">Ziziphus sativa</name>
    <dbReference type="NCBI Taxonomy" id="326968"/>
    <lineage>
        <taxon>Eukaryota</taxon>
        <taxon>Viridiplantae</taxon>
        <taxon>Streptophyta</taxon>
        <taxon>Embryophyta</taxon>
        <taxon>Tracheophyta</taxon>
        <taxon>Spermatophyta</taxon>
        <taxon>Magnoliopsida</taxon>
        <taxon>eudicotyledons</taxon>
        <taxon>Gunneridae</taxon>
        <taxon>Pentapetalae</taxon>
        <taxon>rosids</taxon>
        <taxon>fabids</taxon>
        <taxon>Rosales</taxon>
        <taxon>Rhamnaceae</taxon>
        <taxon>Paliureae</taxon>
        <taxon>Ziziphus</taxon>
    </lineage>
</organism>
<dbReference type="InterPro" id="IPR041118">
    <property type="entry name" value="Rx_N"/>
</dbReference>
<feature type="domain" description="Disease resistance R13L4/SHOC-2-like LRR" evidence="10">
    <location>
        <begin position="704"/>
        <end position="778"/>
    </location>
</feature>
<dbReference type="InterPro" id="IPR036388">
    <property type="entry name" value="WH-like_DNA-bd_sf"/>
</dbReference>
<evidence type="ECO:0000259" key="11">
    <source>
        <dbReference type="Pfam" id="PF25019"/>
    </source>
</evidence>
<dbReference type="SUPFAM" id="SSF52058">
    <property type="entry name" value="L domain-like"/>
    <property type="match status" value="2"/>
</dbReference>
<dbReference type="Pfam" id="PF18052">
    <property type="entry name" value="Rx_N"/>
    <property type="match status" value="1"/>
</dbReference>
<evidence type="ECO:0000256" key="4">
    <source>
        <dbReference type="ARBA" id="ARBA00022821"/>
    </source>
</evidence>
<keyword evidence="3" id="KW-0547">Nucleotide-binding</keyword>
<keyword evidence="6" id="KW-0472">Membrane</keyword>